<name>A0A2G4RFP7_9PROT</name>
<sequence>MQDVKSPQLMVRGHKSKPVRALTERQLSVLAALKRVLKSKPESEGCTRFEISTDLGFRTPRTGKKRLSASIVEMLLQSLERHGLVSKIENAEGQTYWYQGHPQTSDKQC</sequence>
<evidence type="ECO:0000313" key="2">
    <source>
        <dbReference type="Proteomes" id="UP000228751"/>
    </source>
</evidence>
<keyword evidence="2" id="KW-1185">Reference proteome</keyword>
<accession>A0A2G4RFP7</accession>
<organism evidence="1 2">
    <name type="scientific">Acetobacter pomorum</name>
    <dbReference type="NCBI Taxonomy" id="65959"/>
    <lineage>
        <taxon>Bacteria</taxon>
        <taxon>Pseudomonadati</taxon>
        <taxon>Pseudomonadota</taxon>
        <taxon>Alphaproteobacteria</taxon>
        <taxon>Acetobacterales</taxon>
        <taxon>Acetobacteraceae</taxon>
        <taxon>Acetobacter</taxon>
    </lineage>
</organism>
<protein>
    <submittedName>
        <fullName evidence="1">Uncharacterized protein</fullName>
    </submittedName>
</protein>
<evidence type="ECO:0000313" key="1">
    <source>
        <dbReference type="EMBL" id="PHY95377.1"/>
    </source>
</evidence>
<reference evidence="1 2" key="1">
    <citation type="submission" date="2017-10" db="EMBL/GenBank/DDBJ databases">
        <title>Genomic analysis of the genus Acetobacter.</title>
        <authorList>
            <person name="Kim K.H."/>
            <person name="Chun B.H."/>
            <person name="Son A.R."/>
            <person name="Jeon C.O."/>
        </authorList>
    </citation>
    <scope>NUCLEOTIDE SEQUENCE [LARGE SCALE GENOMIC DNA]</scope>
    <source>
        <strain evidence="1 2">LHT 2458</strain>
    </source>
</reference>
<dbReference type="Proteomes" id="UP000228751">
    <property type="component" value="Unassembled WGS sequence"/>
</dbReference>
<dbReference type="AlphaFoldDB" id="A0A2G4RFP7"/>
<dbReference type="EMBL" id="PEBQ01000010">
    <property type="protein sequence ID" value="PHY95377.1"/>
    <property type="molecule type" value="Genomic_DNA"/>
</dbReference>
<comment type="caution">
    <text evidence="1">The sequence shown here is derived from an EMBL/GenBank/DDBJ whole genome shotgun (WGS) entry which is preliminary data.</text>
</comment>
<gene>
    <name evidence="1" type="ORF">CSR02_01185</name>
</gene>
<proteinExistence type="predicted"/>